<dbReference type="EMBL" id="MU003712">
    <property type="protein sequence ID" value="KAF2804549.1"/>
    <property type="molecule type" value="Genomic_DNA"/>
</dbReference>
<feature type="region of interest" description="Disordered" evidence="1">
    <location>
        <begin position="66"/>
        <end position="108"/>
    </location>
</feature>
<reference evidence="2 4" key="1">
    <citation type="journal article" date="2020" name="Stud. Mycol.">
        <title>101 Dothideomycetes genomes: a test case for predicting lifestyles and emergence of pathogens.</title>
        <authorList>
            <person name="Haridas S."/>
            <person name="Albert R."/>
            <person name="Binder M."/>
            <person name="Bloem J."/>
            <person name="Labutti K."/>
            <person name="Salamov A."/>
            <person name="Andreopoulos B."/>
            <person name="Baker S."/>
            <person name="Barry K."/>
            <person name="Bills G."/>
            <person name="Bluhm B."/>
            <person name="Cannon C."/>
            <person name="Castanera R."/>
            <person name="Culley D."/>
            <person name="Daum C."/>
            <person name="Ezra D."/>
            <person name="Gonzalez J."/>
            <person name="Henrissat B."/>
            <person name="Kuo A."/>
            <person name="Liang C."/>
            <person name="Lipzen A."/>
            <person name="Lutzoni F."/>
            <person name="Magnuson J."/>
            <person name="Mondo S."/>
            <person name="Nolan M."/>
            <person name="Ohm R."/>
            <person name="Pangilinan J."/>
            <person name="Park H.-J."/>
            <person name="Ramirez L."/>
            <person name="Alfaro M."/>
            <person name="Sun H."/>
            <person name="Tritt A."/>
            <person name="Yoshinaga Y."/>
            <person name="Zwiers L.-H."/>
            <person name="Turgeon B."/>
            <person name="Goodwin S."/>
            <person name="Spatafora J."/>
            <person name="Crous P."/>
            <person name="Grigoriev I."/>
        </authorList>
    </citation>
    <scope>NUCLEOTIDE SEQUENCE</scope>
    <source>
        <strain evidence="2 4">CBS 304.34</strain>
    </source>
</reference>
<dbReference type="RefSeq" id="XP_033571513.1">
    <property type="nucleotide sequence ID" value="XM_033712750.1"/>
</dbReference>
<reference evidence="4" key="3">
    <citation type="submission" date="2025-04" db="UniProtKB">
        <authorList>
            <consortium name="RefSeq"/>
        </authorList>
    </citation>
    <scope>IDENTIFICATION</scope>
    <source>
        <strain evidence="4">CBS 304.34</strain>
    </source>
</reference>
<evidence type="ECO:0000256" key="1">
    <source>
        <dbReference type="SAM" id="MobiDB-lite"/>
    </source>
</evidence>
<reference evidence="4" key="2">
    <citation type="submission" date="2020-04" db="EMBL/GenBank/DDBJ databases">
        <authorList>
            <consortium name="NCBI Genome Project"/>
        </authorList>
    </citation>
    <scope>NUCLEOTIDE SEQUENCE</scope>
    <source>
        <strain evidence="4">CBS 304.34</strain>
    </source>
</reference>
<name>A0A6A6Y7H1_9PEZI</name>
<dbReference type="AlphaFoldDB" id="A0A6A6Y7H1"/>
<evidence type="ECO:0000313" key="4">
    <source>
        <dbReference type="RefSeq" id="XP_033571513.1"/>
    </source>
</evidence>
<feature type="compositionally biased region" description="Low complexity" evidence="1">
    <location>
        <begin position="66"/>
        <end position="97"/>
    </location>
</feature>
<dbReference type="GeneID" id="54453643"/>
<sequence>MSSQTDSPTAIPSGFPSLNATEVLIMSSGTLIGTAFDIREFGLACTSTSAIPSFTASVSSVSTTVSSSASTKSPASSASQVSSTTATPITSSTSLSIPPTPTYKPVEGPLSCNKDKMSTCQQGSVKPNHVDEAAKDTCTQLQNIDFYPNNTRINGYRAYEGVSYNFFVEWDMGCMNEPRHHFDDNLAVCKDMFKAMVFNCPTNHGSGGNHTEGCVRLGFEPTCTDSPPPKITEGPLVCNEKRTCPTDAQSESVDYVARSLCDSNYKNNELFTPKDGRWEGKTTRTTAWGAPTLYNAYMEWDTSCTAETEHKLDGDPEHCMEMLTAPYHNCPNGGFGE</sequence>
<evidence type="ECO:0000313" key="3">
    <source>
        <dbReference type="Proteomes" id="UP000504636"/>
    </source>
</evidence>
<organism evidence="2">
    <name type="scientific">Mytilinidion resinicola</name>
    <dbReference type="NCBI Taxonomy" id="574789"/>
    <lineage>
        <taxon>Eukaryota</taxon>
        <taxon>Fungi</taxon>
        <taxon>Dikarya</taxon>
        <taxon>Ascomycota</taxon>
        <taxon>Pezizomycotina</taxon>
        <taxon>Dothideomycetes</taxon>
        <taxon>Pleosporomycetidae</taxon>
        <taxon>Mytilinidiales</taxon>
        <taxon>Mytilinidiaceae</taxon>
        <taxon>Mytilinidion</taxon>
    </lineage>
</organism>
<dbReference type="Proteomes" id="UP000504636">
    <property type="component" value="Unplaced"/>
</dbReference>
<proteinExistence type="predicted"/>
<keyword evidence="3" id="KW-1185">Reference proteome</keyword>
<evidence type="ECO:0000313" key="2">
    <source>
        <dbReference type="EMBL" id="KAF2804549.1"/>
    </source>
</evidence>
<protein>
    <submittedName>
        <fullName evidence="2 4">Uncharacterized protein</fullName>
    </submittedName>
</protein>
<accession>A0A6A6Y7H1</accession>
<gene>
    <name evidence="2 4" type="ORF">BDZ99DRAFT_147503</name>
</gene>